<keyword evidence="4" id="KW-0456">Lyase</keyword>
<dbReference type="PANTHER" id="PTHR48097:SF9">
    <property type="entry name" value="L-THREONINE ALDOLASE"/>
    <property type="match status" value="1"/>
</dbReference>
<dbReference type="EMBL" id="GEZM01042843">
    <property type="protein sequence ID" value="JAV79546.1"/>
    <property type="molecule type" value="Transcribed_RNA"/>
</dbReference>
<proteinExistence type="inferred from homology"/>
<dbReference type="InterPro" id="IPR001597">
    <property type="entry name" value="ArAA_b-elim_lyase/Thr_aldolase"/>
</dbReference>
<dbReference type="NCBIfam" id="NF041359">
    <property type="entry name" value="GntG_guanitoxin"/>
    <property type="match status" value="1"/>
</dbReference>
<dbReference type="FunFam" id="3.40.640.10:FF:000030">
    <property type="entry name" value="Low-specificity L-threonine aldolase"/>
    <property type="match status" value="1"/>
</dbReference>
<keyword evidence="3" id="KW-0663">Pyridoxal phosphate</keyword>
<evidence type="ECO:0000259" key="6">
    <source>
        <dbReference type="Pfam" id="PF01212"/>
    </source>
</evidence>
<dbReference type="GO" id="GO:0005829">
    <property type="term" value="C:cytosol"/>
    <property type="evidence" value="ECO:0007669"/>
    <property type="project" value="TreeGrafter"/>
</dbReference>
<evidence type="ECO:0000256" key="5">
    <source>
        <dbReference type="PIRSR" id="PIRSR017617-1"/>
    </source>
</evidence>
<dbReference type="SUPFAM" id="SSF53383">
    <property type="entry name" value="PLP-dependent transferases"/>
    <property type="match status" value="1"/>
</dbReference>
<evidence type="ECO:0000256" key="3">
    <source>
        <dbReference type="ARBA" id="ARBA00022898"/>
    </source>
</evidence>
<dbReference type="InterPro" id="IPR015424">
    <property type="entry name" value="PyrdxlP-dep_Trfase"/>
</dbReference>
<dbReference type="Gene3D" id="3.40.640.10">
    <property type="entry name" value="Type I PLP-dependent aspartate aminotransferase-like (Major domain)"/>
    <property type="match status" value="1"/>
</dbReference>
<protein>
    <recommendedName>
        <fullName evidence="6">Aromatic amino acid beta-eliminating lyase/threonine aldolase domain-containing protein</fullName>
    </recommendedName>
</protein>
<dbReference type="GO" id="GO:0008732">
    <property type="term" value="F:L-allo-threonine aldolase activity"/>
    <property type="evidence" value="ECO:0007669"/>
    <property type="project" value="TreeGrafter"/>
</dbReference>
<evidence type="ECO:0000256" key="1">
    <source>
        <dbReference type="ARBA" id="ARBA00001933"/>
    </source>
</evidence>
<name>A0A1Y1M6K7_PHOPY</name>
<organism evidence="7">
    <name type="scientific">Photinus pyralis</name>
    <name type="common">Common eastern firefly</name>
    <name type="synonym">Lampyris pyralis</name>
    <dbReference type="NCBI Taxonomy" id="7054"/>
    <lineage>
        <taxon>Eukaryota</taxon>
        <taxon>Metazoa</taxon>
        <taxon>Ecdysozoa</taxon>
        <taxon>Arthropoda</taxon>
        <taxon>Hexapoda</taxon>
        <taxon>Insecta</taxon>
        <taxon>Pterygota</taxon>
        <taxon>Neoptera</taxon>
        <taxon>Endopterygota</taxon>
        <taxon>Coleoptera</taxon>
        <taxon>Polyphaga</taxon>
        <taxon>Elateriformia</taxon>
        <taxon>Elateroidea</taxon>
        <taxon>Lampyridae</taxon>
        <taxon>Lampyrinae</taxon>
        <taxon>Photinus</taxon>
    </lineage>
</organism>
<dbReference type="InterPro" id="IPR023603">
    <property type="entry name" value="Low_specificity_L-TA-like"/>
</dbReference>
<accession>A0A1Y1M6K7</accession>
<dbReference type="GO" id="GO:0006567">
    <property type="term" value="P:L-threonine catabolic process"/>
    <property type="evidence" value="ECO:0007669"/>
    <property type="project" value="TreeGrafter"/>
</dbReference>
<sequence length="393" mass="43118">MPQNNVSGKGVRIVDIRTDTITKPTQAMRNVMAIAEVGDSVFGEDPTVDKLERRCADLLGKEDAIYLPSGTMCNLIAIMVHCNKRGVEFIAGDKSHSYLCELGGAAVLAGVQCSQIHNKPDGTFCLEELQRRIHPEVNLRSATTGLIIIENTHNLCGGKVLPLEWIDDLAKIASKFKVPLHMDGARIMNAVVQSKVPAKRIARDMDSVFFCFSKGLGCPMGSVLCGTTGFVNEARRLRKMLGGGVRQVGIIAAACLLALDEMIDRLQIDHDHALQIAKAIDDMHSDIVRVDLSSVQTNMALITFDSKFVTAKEFLEKLAHVSPTDSVQVCVKGGFINDEEARFVLQWEVTDEDVSCAIEKVKMVISQIHQDLKRRGKKRPLSQVASTSLNNVH</sequence>
<dbReference type="PIRSF" id="PIRSF017617">
    <property type="entry name" value="Thr_aldolase"/>
    <property type="match status" value="1"/>
</dbReference>
<dbReference type="InterPro" id="IPR015422">
    <property type="entry name" value="PyrdxlP-dep_Trfase_small"/>
</dbReference>
<dbReference type="Pfam" id="PF01212">
    <property type="entry name" value="Beta_elim_lyase"/>
    <property type="match status" value="1"/>
</dbReference>
<reference evidence="7" key="1">
    <citation type="journal article" date="2016" name="Sci. Rep.">
        <title>Molecular characterization of firefly nuptial gifts: a multi-omics approach sheds light on postcopulatory sexual selection.</title>
        <authorList>
            <person name="Al-Wathiqui N."/>
            <person name="Fallon T.R."/>
            <person name="South A."/>
            <person name="Weng J.K."/>
            <person name="Lewis S.M."/>
        </authorList>
    </citation>
    <scope>NUCLEOTIDE SEQUENCE</scope>
</reference>
<feature type="modified residue" description="N6-(pyridoxal phosphate)lysine" evidence="5">
    <location>
        <position position="214"/>
    </location>
</feature>
<dbReference type="GO" id="GO:0006545">
    <property type="term" value="P:glycine biosynthetic process"/>
    <property type="evidence" value="ECO:0007669"/>
    <property type="project" value="TreeGrafter"/>
</dbReference>
<evidence type="ECO:0000256" key="2">
    <source>
        <dbReference type="ARBA" id="ARBA00006966"/>
    </source>
</evidence>
<feature type="domain" description="Aromatic amino acid beta-eliminating lyase/threonine aldolase" evidence="6">
    <location>
        <begin position="15"/>
        <end position="301"/>
    </location>
</feature>
<dbReference type="AlphaFoldDB" id="A0A1Y1M6K7"/>
<dbReference type="PANTHER" id="PTHR48097">
    <property type="entry name" value="L-THREONINE ALDOLASE-RELATED"/>
    <property type="match status" value="1"/>
</dbReference>
<comment type="cofactor">
    <cofactor evidence="1">
        <name>pyridoxal 5'-phosphate</name>
        <dbReference type="ChEBI" id="CHEBI:597326"/>
    </cofactor>
</comment>
<comment type="similarity">
    <text evidence="2">Belongs to the threonine aldolase family.</text>
</comment>
<dbReference type="InterPro" id="IPR015421">
    <property type="entry name" value="PyrdxlP-dep_Trfase_major"/>
</dbReference>
<dbReference type="Gene3D" id="3.90.1150.10">
    <property type="entry name" value="Aspartate Aminotransferase, domain 1"/>
    <property type="match status" value="1"/>
</dbReference>
<evidence type="ECO:0000256" key="4">
    <source>
        <dbReference type="ARBA" id="ARBA00023239"/>
    </source>
</evidence>
<evidence type="ECO:0000313" key="7">
    <source>
        <dbReference type="EMBL" id="JAV79546.1"/>
    </source>
</evidence>